<dbReference type="GO" id="GO:0016747">
    <property type="term" value="F:acyltransferase activity, transferring groups other than amino-acyl groups"/>
    <property type="evidence" value="ECO:0007669"/>
    <property type="project" value="TreeGrafter"/>
</dbReference>
<dbReference type="Gene3D" id="3.30.559.10">
    <property type="entry name" value="Chloramphenicol acetyltransferase-like domain"/>
    <property type="match status" value="2"/>
</dbReference>
<evidence type="ECO:0000256" key="1">
    <source>
        <dbReference type="ARBA" id="ARBA00009861"/>
    </source>
</evidence>
<reference evidence="2" key="1">
    <citation type="submission" date="2018-11" db="EMBL/GenBank/DDBJ databases">
        <authorList>
            <consortium name="Genoscope - CEA"/>
            <person name="William W."/>
        </authorList>
    </citation>
    <scope>NUCLEOTIDE SEQUENCE</scope>
</reference>
<comment type="similarity">
    <text evidence="1">Belongs to the plant acyltransferase family.</text>
</comment>
<proteinExistence type="inferred from homology"/>
<accession>A0A3P6DGW4</accession>
<evidence type="ECO:0000313" key="2">
    <source>
        <dbReference type="EMBL" id="VDD21595.1"/>
    </source>
</evidence>
<dbReference type="AlphaFoldDB" id="A0A3P6DGW4"/>
<dbReference type="InterPro" id="IPR023213">
    <property type="entry name" value="CAT-like_dom_sf"/>
</dbReference>
<sequence length="377" mass="42136">MGASYQECSSLLLQDLKVTIKESYLIFPSEETLTHERKPMFLSNVDQVLNFDVQTVHFFRPNKDYPPEIVSEMLRKAMVRAMDAYDFLAGRLRLNPSSGRLNVDCNGAGAGFVMAESEYTLEELGDLVYPNPAFVELVTSQLQSLPKDDQPLFAFQVTSFKCGGFAMGISTNHTTFDGLSFKTFLDNLASLLSDKPLSTPPCNDRTLLKARTPPRVTFPHHELVQLQDSDTTVFEATSEHLDLCKYATCQDFNIFKLSSQQISRLKEKASESVSSVCVRVTGFNVVTALVWRCKALSLVEEEEVDDLEKESTILYAVDIRGRLDPQLPSSYTGNAVLTAYGKAKRKALLEEPFGTIVEMVGERANRITDEYARSAID</sequence>
<protein>
    <submittedName>
        <fullName evidence="2">Uncharacterized protein</fullName>
    </submittedName>
</protein>
<organism evidence="2">
    <name type="scientific">Brassica oleracea</name>
    <name type="common">Wild cabbage</name>
    <dbReference type="NCBI Taxonomy" id="3712"/>
    <lineage>
        <taxon>Eukaryota</taxon>
        <taxon>Viridiplantae</taxon>
        <taxon>Streptophyta</taxon>
        <taxon>Embryophyta</taxon>
        <taxon>Tracheophyta</taxon>
        <taxon>Spermatophyta</taxon>
        <taxon>Magnoliopsida</taxon>
        <taxon>eudicotyledons</taxon>
        <taxon>Gunneridae</taxon>
        <taxon>Pentapetalae</taxon>
        <taxon>rosids</taxon>
        <taxon>malvids</taxon>
        <taxon>Brassicales</taxon>
        <taxon>Brassicaceae</taxon>
        <taxon>Brassiceae</taxon>
        <taxon>Brassica</taxon>
    </lineage>
</organism>
<gene>
    <name evidence="2" type="ORF">BOLC2T07859H</name>
</gene>
<dbReference type="InterPro" id="IPR050317">
    <property type="entry name" value="Plant_Fungal_Acyltransferase"/>
</dbReference>
<dbReference type="Pfam" id="PF02458">
    <property type="entry name" value="Transferase"/>
    <property type="match status" value="1"/>
</dbReference>
<name>A0A3P6DGW4_BRAOL</name>
<dbReference type="PANTHER" id="PTHR31642:SF189">
    <property type="entry name" value="ACYLTRANSFERASE GLAUCE"/>
    <property type="match status" value="1"/>
</dbReference>
<dbReference type="PANTHER" id="PTHR31642">
    <property type="entry name" value="TRICHOTHECENE 3-O-ACETYLTRANSFERASE"/>
    <property type="match status" value="1"/>
</dbReference>
<dbReference type="EMBL" id="LR031874">
    <property type="protein sequence ID" value="VDD21595.1"/>
    <property type="molecule type" value="Genomic_DNA"/>
</dbReference>